<accession>A0A250XGR6</accession>
<keyword evidence="3" id="KW-1185">Reference proteome</keyword>
<proteinExistence type="predicted"/>
<reference evidence="2 3" key="1">
    <citation type="submission" date="2017-08" db="EMBL/GenBank/DDBJ databases">
        <title>Acidophilic green algal genome provides insights into adaptation to an acidic environment.</title>
        <authorList>
            <person name="Hirooka S."/>
            <person name="Hirose Y."/>
            <person name="Kanesaki Y."/>
            <person name="Higuchi S."/>
            <person name="Fujiwara T."/>
            <person name="Onuma R."/>
            <person name="Era A."/>
            <person name="Ohbayashi R."/>
            <person name="Uzuka A."/>
            <person name="Nozaki H."/>
            <person name="Yoshikawa H."/>
            <person name="Miyagishima S.Y."/>
        </authorList>
    </citation>
    <scope>NUCLEOTIDE SEQUENCE [LARGE SCALE GENOMIC DNA]</scope>
    <source>
        <strain evidence="2 3">NIES-2499</strain>
    </source>
</reference>
<evidence type="ECO:0000313" key="3">
    <source>
        <dbReference type="Proteomes" id="UP000232323"/>
    </source>
</evidence>
<feature type="compositionally biased region" description="Gly residues" evidence="1">
    <location>
        <begin position="94"/>
        <end position="118"/>
    </location>
</feature>
<sequence>MMIKSSFRVDARAVPRQTLNNGSVLCRPVPFSFNKTRTSVISHADDGKNWWEKIGKGGGGDNKEDAARRAIQDSFSAKKYGGQQNVNPPPAPPAGGGGFFGQGGGGSGGTGGFGGASEGDGAPEQPIWQEFLQLMYGVWVVVVNTGIFLAFANMLHRSLDWCCQIELLLLVGAPEQAFQRVATIFYSAIESFEKNVLGWDIPGDDEHIPMYENLALYYPEEHAYTFDAYRYNMTEEEKKKYKYYYALRHYERDGGVRGEVDAADIQAIEDKYEPMEADLRAYRIAKASGTLSQYWEEKKDLYKKMVKGTTGGLIE</sequence>
<evidence type="ECO:0000256" key="1">
    <source>
        <dbReference type="SAM" id="MobiDB-lite"/>
    </source>
</evidence>
<dbReference type="OrthoDB" id="542696at2759"/>
<protein>
    <submittedName>
        <fullName evidence="2">Uncharacterized protein</fullName>
    </submittedName>
</protein>
<dbReference type="EMBL" id="BEGY01000077">
    <property type="protein sequence ID" value="GAX82216.1"/>
    <property type="molecule type" value="Genomic_DNA"/>
</dbReference>
<organism evidence="2 3">
    <name type="scientific">Chlamydomonas eustigma</name>
    <dbReference type="NCBI Taxonomy" id="1157962"/>
    <lineage>
        <taxon>Eukaryota</taxon>
        <taxon>Viridiplantae</taxon>
        <taxon>Chlorophyta</taxon>
        <taxon>core chlorophytes</taxon>
        <taxon>Chlorophyceae</taxon>
        <taxon>CS clade</taxon>
        <taxon>Chlamydomonadales</taxon>
        <taxon>Chlamydomonadaceae</taxon>
        <taxon>Chlamydomonas</taxon>
    </lineage>
</organism>
<dbReference type="AlphaFoldDB" id="A0A250XGR6"/>
<comment type="caution">
    <text evidence="2">The sequence shown here is derived from an EMBL/GenBank/DDBJ whole genome shotgun (WGS) entry which is preliminary data.</text>
</comment>
<dbReference type="STRING" id="1157962.A0A250XGR6"/>
<name>A0A250XGR6_9CHLO</name>
<evidence type="ECO:0000313" key="2">
    <source>
        <dbReference type="EMBL" id="GAX82216.1"/>
    </source>
</evidence>
<feature type="region of interest" description="Disordered" evidence="1">
    <location>
        <begin position="78"/>
        <end position="120"/>
    </location>
</feature>
<dbReference type="Proteomes" id="UP000232323">
    <property type="component" value="Unassembled WGS sequence"/>
</dbReference>
<gene>
    <name evidence="2" type="ORF">CEUSTIGMA_g9644.t1</name>
</gene>